<proteinExistence type="predicted"/>
<protein>
    <submittedName>
        <fullName evidence="2">Putative regulatory protein, FmdB family</fullName>
    </submittedName>
</protein>
<dbReference type="SMART" id="SM00834">
    <property type="entry name" value="CxxC_CXXC_SSSS"/>
    <property type="match status" value="1"/>
</dbReference>
<dbReference type="Pfam" id="PF09723">
    <property type="entry name" value="Zn_ribbon_8"/>
    <property type="match status" value="1"/>
</dbReference>
<evidence type="ECO:0000313" key="3">
    <source>
        <dbReference type="Proteomes" id="UP000000263"/>
    </source>
</evidence>
<dbReference type="KEGG" id="rca:Rcas_2948"/>
<keyword evidence="3" id="KW-1185">Reference proteome</keyword>
<dbReference type="EMBL" id="CP000804">
    <property type="protein sequence ID" value="ABU59009.1"/>
    <property type="molecule type" value="Genomic_DNA"/>
</dbReference>
<dbReference type="STRING" id="383372.Rcas_2948"/>
<dbReference type="RefSeq" id="WP_012121433.1">
    <property type="nucleotide sequence ID" value="NC_009767.1"/>
</dbReference>
<evidence type="ECO:0000259" key="1">
    <source>
        <dbReference type="SMART" id="SM00834"/>
    </source>
</evidence>
<sequence length="80" mass="9046">MPLYTYTCPECEIEIEELRPSWRADEPVECPVCHGLCVRDWSSFSIRSRNAPKPVYASPAQVARALHGPGCPCCIPRRRS</sequence>
<reference evidence="2 3" key="1">
    <citation type="submission" date="2007-08" db="EMBL/GenBank/DDBJ databases">
        <title>Complete sequence of Roseiflexus castenholzii DSM 13941.</title>
        <authorList>
            <consortium name="US DOE Joint Genome Institute"/>
            <person name="Copeland A."/>
            <person name="Lucas S."/>
            <person name="Lapidus A."/>
            <person name="Barry K."/>
            <person name="Glavina del Rio T."/>
            <person name="Dalin E."/>
            <person name="Tice H."/>
            <person name="Pitluck S."/>
            <person name="Thompson L.S."/>
            <person name="Brettin T."/>
            <person name="Bruce D."/>
            <person name="Detter J.C."/>
            <person name="Han C."/>
            <person name="Tapia R."/>
            <person name="Schmutz J."/>
            <person name="Larimer F."/>
            <person name="Land M."/>
            <person name="Hauser L."/>
            <person name="Kyrpides N."/>
            <person name="Mikhailova N."/>
            <person name="Bryant D.A."/>
            <person name="Hanada S."/>
            <person name="Tsukatani Y."/>
            <person name="Richardson P."/>
        </authorList>
    </citation>
    <scope>NUCLEOTIDE SEQUENCE [LARGE SCALE GENOMIC DNA]</scope>
    <source>
        <strain evidence="3">DSM 13941 / HLO8</strain>
    </source>
</reference>
<name>A7NN77_ROSCS</name>
<evidence type="ECO:0000313" key="2">
    <source>
        <dbReference type="EMBL" id="ABU59009.1"/>
    </source>
</evidence>
<dbReference type="Proteomes" id="UP000000263">
    <property type="component" value="Chromosome"/>
</dbReference>
<dbReference type="eggNOG" id="ENOG5030SMU">
    <property type="taxonomic scope" value="Bacteria"/>
</dbReference>
<accession>A7NN77</accession>
<dbReference type="AlphaFoldDB" id="A7NN77"/>
<organism evidence="2 3">
    <name type="scientific">Roseiflexus castenholzii (strain DSM 13941 / HLO8)</name>
    <dbReference type="NCBI Taxonomy" id="383372"/>
    <lineage>
        <taxon>Bacteria</taxon>
        <taxon>Bacillati</taxon>
        <taxon>Chloroflexota</taxon>
        <taxon>Chloroflexia</taxon>
        <taxon>Chloroflexales</taxon>
        <taxon>Roseiflexineae</taxon>
        <taxon>Roseiflexaceae</taxon>
        <taxon>Roseiflexus</taxon>
    </lineage>
</organism>
<gene>
    <name evidence="2" type="ordered locus">Rcas_2948</name>
</gene>
<dbReference type="HOGENOM" id="CLU_136025_4_0_0"/>
<dbReference type="OrthoDB" id="9813321at2"/>
<dbReference type="NCBIfam" id="TIGR02605">
    <property type="entry name" value="CxxC_CxxC_SSSS"/>
    <property type="match status" value="1"/>
</dbReference>
<dbReference type="InterPro" id="IPR013429">
    <property type="entry name" value="Regulatory_FmdB_Zinc_ribbon"/>
</dbReference>
<feature type="domain" description="Putative regulatory protein FmdB zinc ribbon" evidence="1">
    <location>
        <begin position="1"/>
        <end position="42"/>
    </location>
</feature>